<dbReference type="KEGG" id="rcu:8274177"/>
<dbReference type="Proteomes" id="UP000008311">
    <property type="component" value="Unassembled WGS sequence"/>
</dbReference>
<evidence type="ECO:0000256" key="2">
    <source>
        <dbReference type="ARBA" id="ARBA00009154"/>
    </source>
</evidence>
<keyword evidence="4 6" id="KW-0694">RNA-binding</keyword>
<evidence type="ECO:0000256" key="6">
    <source>
        <dbReference type="RuleBase" id="RU368003"/>
    </source>
</evidence>
<evidence type="ECO:0000256" key="3">
    <source>
        <dbReference type="ARBA" id="ARBA00022552"/>
    </source>
</evidence>
<comment type="function">
    <text evidence="6">Plays a role in the recruitment of the exosome to pre-rRNA to mediate the 3'-5' end processing of the 5.8S rRNA.</text>
</comment>
<keyword evidence="6" id="KW-0963">Cytoplasm</keyword>
<dbReference type="AlphaFoldDB" id="B9RNV0"/>
<accession>B9RNV0</accession>
<sequence>MDNSLVPEAVLDSAKTTLANLEKVETQLLNFLSLFNPEILADMPPLERARSLFLFAKATTLLFALRLRCNGIDPDEHPVKTELERLKLYQDKLDRFVDLSEAPLRPSTTLNYQAATRFIEHSLPDLTAEQKTSMRAISRGEGAKMKYLERRAQRKRKYQSPGKDTVQAAASKFLQKAARELLGDNTSGFKGPLRVDMLDKDDLHAG</sequence>
<dbReference type="EMBL" id="EQ973791">
    <property type="protein sequence ID" value="EEF46868.1"/>
    <property type="molecule type" value="Genomic_DNA"/>
</dbReference>
<dbReference type="PANTHER" id="PTHR15341:SF3">
    <property type="entry name" value="NUCLEAR NUCLEIC ACID-BINDING PROTEIN C1D"/>
    <property type="match status" value="1"/>
</dbReference>
<dbReference type="GO" id="GO:0005730">
    <property type="term" value="C:nucleolus"/>
    <property type="evidence" value="ECO:0000318"/>
    <property type="project" value="GO_Central"/>
</dbReference>
<evidence type="ECO:0000256" key="4">
    <source>
        <dbReference type="ARBA" id="ARBA00022884"/>
    </source>
</evidence>
<dbReference type="InParanoid" id="B9RNV0"/>
<dbReference type="eggNOG" id="KOG4835">
    <property type="taxonomic scope" value="Eukaryota"/>
</dbReference>
<proteinExistence type="inferred from homology"/>
<name>B9RNV0_RICCO</name>
<comment type="similarity">
    <text evidence="2 6">Belongs to the C1D family.</text>
</comment>
<dbReference type="GO" id="GO:0003723">
    <property type="term" value="F:RNA binding"/>
    <property type="evidence" value="ECO:0000318"/>
    <property type="project" value="GO_Central"/>
</dbReference>
<comment type="subunit">
    <text evidence="6">Monomer and homodimer.</text>
</comment>
<keyword evidence="5 6" id="KW-0539">Nucleus</keyword>
<dbReference type="InterPro" id="IPR011082">
    <property type="entry name" value="Exosome-assoc_fac/DNA_repair"/>
</dbReference>
<evidence type="ECO:0000313" key="8">
    <source>
        <dbReference type="Proteomes" id="UP000008311"/>
    </source>
</evidence>
<dbReference type="GO" id="GO:0010468">
    <property type="term" value="P:regulation of gene expression"/>
    <property type="evidence" value="ECO:0000318"/>
    <property type="project" value="GO_Central"/>
</dbReference>
<protein>
    <recommendedName>
        <fullName evidence="6">Nuclear nucleic acid-binding protein C1D</fullName>
    </recommendedName>
</protein>
<dbReference type="OMA" id="QRENMRN"/>
<keyword evidence="8" id="KW-1185">Reference proteome</keyword>
<evidence type="ECO:0000256" key="1">
    <source>
        <dbReference type="ARBA" id="ARBA00004123"/>
    </source>
</evidence>
<dbReference type="OrthoDB" id="1421013at2759"/>
<keyword evidence="3 6" id="KW-0698">rRNA processing</keyword>
<dbReference type="InterPro" id="IPR007146">
    <property type="entry name" value="Sas10/Utp3/C1D"/>
</dbReference>
<dbReference type="GO" id="GO:0000460">
    <property type="term" value="P:maturation of 5.8S rRNA"/>
    <property type="evidence" value="ECO:0000318"/>
    <property type="project" value="GO_Central"/>
</dbReference>
<dbReference type="FunCoup" id="B9RNV0">
    <property type="interactions" value="1766"/>
</dbReference>
<keyword evidence="6" id="KW-0238">DNA-binding</keyword>
<gene>
    <name evidence="7" type="ORF">RCOM_0920830</name>
</gene>
<comment type="subcellular location">
    <subcellularLocation>
        <location evidence="6">Cytoplasm</location>
    </subcellularLocation>
    <subcellularLocation>
        <location evidence="6">Nucleus</location>
        <location evidence="6">Nucleolus</location>
    </subcellularLocation>
    <subcellularLocation>
        <location evidence="1 6">Nucleus</location>
    </subcellularLocation>
</comment>
<organism evidence="7 8">
    <name type="scientific">Ricinus communis</name>
    <name type="common">Castor bean</name>
    <dbReference type="NCBI Taxonomy" id="3988"/>
    <lineage>
        <taxon>Eukaryota</taxon>
        <taxon>Viridiplantae</taxon>
        <taxon>Streptophyta</taxon>
        <taxon>Embryophyta</taxon>
        <taxon>Tracheophyta</taxon>
        <taxon>Spermatophyta</taxon>
        <taxon>Magnoliopsida</taxon>
        <taxon>eudicotyledons</taxon>
        <taxon>Gunneridae</taxon>
        <taxon>Pentapetalae</taxon>
        <taxon>rosids</taxon>
        <taxon>fabids</taxon>
        <taxon>Malpighiales</taxon>
        <taxon>Euphorbiaceae</taxon>
        <taxon>Acalyphoideae</taxon>
        <taxon>Acalypheae</taxon>
        <taxon>Ricinus</taxon>
    </lineage>
</organism>
<reference evidence="8" key="1">
    <citation type="journal article" date="2010" name="Nat. Biotechnol.">
        <title>Draft genome sequence of the oilseed species Ricinus communis.</title>
        <authorList>
            <person name="Chan A.P."/>
            <person name="Crabtree J."/>
            <person name="Zhao Q."/>
            <person name="Lorenzi H."/>
            <person name="Orvis J."/>
            <person name="Puiu D."/>
            <person name="Melake-Berhan A."/>
            <person name="Jones K.M."/>
            <person name="Redman J."/>
            <person name="Chen G."/>
            <person name="Cahoon E.B."/>
            <person name="Gedil M."/>
            <person name="Stanke M."/>
            <person name="Haas B.J."/>
            <person name="Wortman J.R."/>
            <person name="Fraser-Liggett C.M."/>
            <person name="Ravel J."/>
            <person name="Rabinowicz P.D."/>
        </authorList>
    </citation>
    <scope>NUCLEOTIDE SEQUENCE [LARGE SCALE GENOMIC DNA]</scope>
    <source>
        <strain evidence="8">cv. Hale</strain>
    </source>
</reference>
<evidence type="ECO:0000256" key="5">
    <source>
        <dbReference type="ARBA" id="ARBA00023242"/>
    </source>
</evidence>
<dbReference type="PANTHER" id="PTHR15341">
    <property type="entry name" value="SUN-COR STEROID HORMONE RECEPTOR CO-REPRESSOR"/>
    <property type="match status" value="1"/>
</dbReference>
<evidence type="ECO:0000313" key="7">
    <source>
        <dbReference type="EMBL" id="EEF46868.1"/>
    </source>
</evidence>
<dbReference type="GO" id="GO:0000178">
    <property type="term" value="C:exosome (RNase complex)"/>
    <property type="evidence" value="ECO:0000318"/>
    <property type="project" value="GO_Central"/>
</dbReference>
<dbReference type="GO" id="GO:0003677">
    <property type="term" value="F:DNA binding"/>
    <property type="evidence" value="ECO:0000318"/>
    <property type="project" value="GO_Central"/>
</dbReference>
<dbReference type="GO" id="GO:0005737">
    <property type="term" value="C:cytoplasm"/>
    <property type="evidence" value="ECO:0007669"/>
    <property type="project" value="UniProtKB-SubCell"/>
</dbReference>
<dbReference type="Pfam" id="PF04000">
    <property type="entry name" value="Sas10_Utp3"/>
    <property type="match status" value="1"/>
</dbReference>
<dbReference type="STRING" id="3988.B9RNV0"/>